<comment type="caution">
    <text evidence="2">The sequence shown here is derived from an EMBL/GenBank/DDBJ whole genome shotgun (WGS) entry which is preliminary data.</text>
</comment>
<dbReference type="RefSeq" id="WP_052826609.1">
    <property type="nucleotide sequence ID" value="NZ_AWFK01000015.1"/>
</dbReference>
<sequence length="333" mass="36551">MNLFGSQQEEQKALIDTPQIRETFSRCQWGGADGLMAQAQLATLVLAEVIRKMTVVVFVPDPSLYDDAFELEAIEDKRALQEARAAAKGETLGVLAAQRLRDKEDKVKALHGARMRFRSTQQSLIQQICSDGWRGGGPCMVNGETMYCYQGCVYPEGPEDLAKIADMKVMDADSVNGSTAGYTAPVPGIGKRVGMLVGNSAREQERAIKEGYALLQSAGVDYNRLDPELRYNVKVLKELNDNVIQNEGEREREKQCLAAAAKARSQKSRRMWGVLLIVVSVVWAFLNCLMLLVGSGSFMSILLNLAILALGIMLVRKKKETASDVSPTVSVSQ</sequence>
<reference evidence="2 3" key="1">
    <citation type="journal article" date="2015" name="Int J Genomics">
        <title>Comparative Genomics Revealed Genetic Diversity and Species/Strain-Level Differences in Carbohydrate Metabolism of Three Probiotic Bifidobacterial Species.</title>
        <authorList>
            <person name="Odamaki T."/>
            <person name="Horigome A."/>
            <person name="Sugahara H."/>
            <person name="Hashikura N."/>
            <person name="Minami J."/>
            <person name="Xiao J.Z."/>
            <person name="Abe F."/>
        </authorList>
    </citation>
    <scope>NUCLEOTIDE SEQUENCE [LARGE SCALE GENOMIC DNA]</scope>
    <source>
        <strain evidence="2 3">MCC 0483</strain>
    </source>
</reference>
<name>A0AB34T6X2_9BIFI</name>
<gene>
    <name evidence="2" type="ORF">BAAM0483_08105</name>
</gene>
<evidence type="ECO:0000256" key="1">
    <source>
        <dbReference type="SAM" id="Phobius"/>
    </source>
</evidence>
<dbReference type="AlphaFoldDB" id="A0AB34T6X2"/>
<feature type="transmembrane region" description="Helical" evidence="1">
    <location>
        <begin position="272"/>
        <end position="292"/>
    </location>
</feature>
<proteinExistence type="predicted"/>
<evidence type="ECO:0000313" key="3">
    <source>
        <dbReference type="Proteomes" id="UP000037239"/>
    </source>
</evidence>
<dbReference type="Proteomes" id="UP000037239">
    <property type="component" value="Unassembled WGS sequence"/>
</dbReference>
<dbReference type="EMBL" id="AWFK01000015">
    <property type="protein sequence ID" value="KOA48438.1"/>
    <property type="molecule type" value="Genomic_DNA"/>
</dbReference>
<feature type="transmembrane region" description="Helical" evidence="1">
    <location>
        <begin position="298"/>
        <end position="315"/>
    </location>
</feature>
<accession>A0AB34T6X2</accession>
<protein>
    <submittedName>
        <fullName evidence="2">Uncharacterized protein</fullName>
    </submittedName>
</protein>
<keyword evidence="1" id="KW-1133">Transmembrane helix</keyword>
<keyword evidence="1" id="KW-0472">Membrane</keyword>
<keyword evidence="1" id="KW-0812">Transmembrane</keyword>
<organism evidence="2 3">
    <name type="scientific">Bifidobacterium animalis subsp. animalis MCC 0483</name>
    <dbReference type="NCBI Taxonomy" id="1365955"/>
    <lineage>
        <taxon>Bacteria</taxon>
        <taxon>Bacillati</taxon>
        <taxon>Actinomycetota</taxon>
        <taxon>Actinomycetes</taxon>
        <taxon>Bifidobacteriales</taxon>
        <taxon>Bifidobacteriaceae</taxon>
        <taxon>Bifidobacterium</taxon>
    </lineage>
</organism>
<evidence type="ECO:0000313" key="2">
    <source>
        <dbReference type="EMBL" id="KOA48438.1"/>
    </source>
</evidence>